<protein>
    <submittedName>
        <fullName evidence="2">Uncharacterized protein</fullName>
    </submittedName>
</protein>
<reference evidence="2 3" key="1">
    <citation type="submission" date="2024-10" db="EMBL/GenBank/DDBJ databases">
        <title>Updated reference genomes for cyclostephanoid diatoms.</title>
        <authorList>
            <person name="Roberts W.R."/>
            <person name="Alverson A.J."/>
        </authorList>
    </citation>
    <scope>NUCLEOTIDE SEQUENCE [LARGE SCALE GENOMIC DNA]</scope>
    <source>
        <strain evidence="2 3">AJA010-31</strain>
    </source>
</reference>
<dbReference type="AlphaFoldDB" id="A0ABD3P1A0"/>
<accession>A0ABD3P1A0</accession>
<dbReference type="EMBL" id="JALLPJ020000900">
    <property type="protein sequence ID" value="KAL3780240.1"/>
    <property type="molecule type" value="Genomic_DNA"/>
</dbReference>
<organism evidence="2 3">
    <name type="scientific">Cyclotella atomus</name>
    <dbReference type="NCBI Taxonomy" id="382360"/>
    <lineage>
        <taxon>Eukaryota</taxon>
        <taxon>Sar</taxon>
        <taxon>Stramenopiles</taxon>
        <taxon>Ochrophyta</taxon>
        <taxon>Bacillariophyta</taxon>
        <taxon>Coscinodiscophyceae</taxon>
        <taxon>Thalassiosirophycidae</taxon>
        <taxon>Stephanodiscales</taxon>
        <taxon>Stephanodiscaceae</taxon>
        <taxon>Cyclotella</taxon>
    </lineage>
</organism>
<sequence length="262" mass="30117">MPLITTRSRFDVRVGSMHTLEVILQIRSSDLNWWNSNLRDHEKQLYKLIGRRIIPEELKDEILGDTDRLKTVSGEIVKKKKVVVGEVNLKKLADKTKPAPKKRGKQTTKEMKMPPKKAKTEQLMSKQNTLAASNEDTESKDKRPKLLRETGKWVMGKSMQACYVMEDIDRTASCSMAFRPMKKVETQEDQSANLDLSSPKKELDSEKLIPLATFRSWNKLSKRLNVWVFKFDPDDPTDLSVSEDGGFPRPELLPLSDIFRQV</sequence>
<proteinExistence type="predicted"/>
<feature type="compositionally biased region" description="Polar residues" evidence="1">
    <location>
        <begin position="122"/>
        <end position="134"/>
    </location>
</feature>
<evidence type="ECO:0000256" key="1">
    <source>
        <dbReference type="SAM" id="MobiDB-lite"/>
    </source>
</evidence>
<gene>
    <name evidence="2" type="ORF">ACHAWO_010534</name>
</gene>
<comment type="caution">
    <text evidence="2">The sequence shown here is derived from an EMBL/GenBank/DDBJ whole genome shotgun (WGS) entry which is preliminary data.</text>
</comment>
<evidence type="ECO:0000313" key="2">
    <source>
        <dbReference type="EMBL" id="KAL3780240.1"/>
    </source>
</evidence>
<name>A0ABD3P1A0_9STRA</name>
<evidence type="ECO:0000313" key="3">
    <source>
        <dbReference type="Proteomes" id="UP001530400"/>
    </source>
</evidence>
<dbReference type="Proteomes" id="UP001530400">
    <property type="component" value="Unassembled WGS sequence"/>
</dbReference>
<keyword evidence="3" id="KW-1185">Reference proteome</keyword>
<feature type="region of interest" description="Disordered" evidence="1">
    <location>
        <begin position="94"/>
        <end position="142"/>
    </location>
</feature>